<name>A0A9X2DNF3_9BACI</name>
<dbReference type="PROSITE" id="PS51193">
    <property type="entry name" value="HELICASE_ATP_BIND_2"/>
    <property type="match status" value="1"/>
</dbReference>
<dbReference type="Proteomes" id="UP001139179">
    <property type="component" value="Unassembled WGS sequence"/>
</dbReference>
<dbReference type="GO" id="GO:0016818">
    <property type="term" value="F:hydrolase activity, acting on acid anhydrides, in phosphorus-containing anhydrides"/>
    <property type="evidence" value="ECO:0007669"/>
    <property type="project" value="InterPro"/>
</dbReference>
<dbReference type="EMBL" id="JAMBOL010000004">
    <property type="protein sequence ID" value="MCM3713939.1"/>
    <property type="molecule type" value="Genomic_DNA"/>
</dbReference>
<keyword evidence="3" id="KW-0067">ATP-binding</keyword>
<evidence type="ECO:0000256" key="1">
    <source>
        <dbReference type="ARBA" id="ARBA00022741"/>
    </source>
</evidence>
<feature type="domain" description="Helicase ATP-binding" evidence="5">
    <location>
        <begin position="30"/>
        <end position="305"/>
    </location>
</feature>
<gene>
    <name evidence="6" type="ORF">M3202_07560</name>
</gene>
<dbReference type="AlphaFoldDB" id="A0A9X2DNF3"/>
<dbReference type="GO" id="GO:0003676">
    <property type="term" value="F:nucleic acid binding"/>
    <property type="evidence" value="ECO:0007669"/>
    <property type="project" value="InterPro"/>
</dbReference>
<evidence type="ECO:0000256" key="2">
    <source>
        <dbReference type="ARBA" id="ARBA00022801"/>
    </source>
</evidence>
<dbReference type="SMART" id="SM00491">
    <property type="entry name" value="HELICc2"/>
    <property type="match status" value="1"/>
</dbReference>
<keyword evidence="7" id="KW-1185">Reference proteome</keyword>
<evidence type="ECO:0000256" key="4">
    <source>
        <dbReference type="ARBA" id="ARBA00038058"/>
    </source>
</evidence>
<evidence type="ECO:0000256" key="3">
    <source>
        <dbReference type="ARBA" id="ARBA00022840"/>
    </source>
</evidence>
<evidence type="ECO:0000313" key="7">
    <source>
        <dbReference type="Proteomes" id="UP001139179"/>
    </source>
</evidence>
<dbReference type="Pfam" id="PF13307">
    <property type="entry name" value="Helicase_C_2"/>
    <property type="match status" value="1"/>
</dbReference>
<evidence type="ECO:0000259" key="5">
    <source>
        <dbReference type="PROSITE" id="PS51193"/>
    </source>
</evidence>
<dbReference type="PANTHER" id="PTHR11472">
    <property type="entry name" value="DNA REPAIR DEAD HELICASE RAD3/XP-D SUBFAMILY MEMBER"/>
    <property type="match status" value="1"/>
</dbReference>
<reference evidence="6" key="1">
    <citation type="submission" date="2022-05" db="EMBL/GenBank/DDBJ databases">
        <title>Comparative Genomics of Spacecraft Associated Microbes.</title>
        <authorList>
            <person name="Tran M.T."/>
            <person name="Wright A."/>
            <person name="Seuylemezian A."/>
            <person name="Eisen J."/>
            <person name="Coil D."/>
        </authorList>
    </citation>
    <scope>NUCLEOTIDE SEQUENCE</scope>
    <source>
        <strain evidence="6">214.1.1</strain>
    </source>
</reference>
<dbReference type="GO" id="GO:0005524">
    <property type="term" value="F:ATP binding"/>
    <property type="evidence" value="ECO:0007669"/>
    <property type="project" value="UniProtKB-KW"/>
</dbReference>
<comment type="similarity">
    <text evidence="4">Belongs to the helicase family. DinG subfamily.</text>
</comment>
<dbReference type="InterPro" id="IPR027417">
    <property type="entry name" value="P-loop_NTPase"/>
</dbReference>
<accession>A0A9X2DNF3</accession>
<dbReference type="InterPro" id="IPR014013">
    <property type="entry name" value="Helic_SF1/SF2_ATP-bd_DinG/Rad3"/>
</dbReference>
<sequence length="669" mass="77448">MKASQQLPFAYELHESFFEKLNEWIGDVFYDLLPEAGMELRDEQIFMAFQLEKAFREKKVMFAEAGVGTGKTIVYLLYAICYARYMRKPAIIACADESLIEQLVKKDGDIDKLSNLLGLSIDVRLAKSREQYLCLEKLEAERSREDYPDHYDMVYDRLPSFVHTNQTMQAFTPYGDRKQYPELDDEAWSRINWDTFQDCFVCKKRHRCGQTLSREDYRQATDLIICSHDFYMEHVWTYEARKREGQLPFLPEASSVVFDEGHLLEVAAQNALTYKYRHNSLEELLTRLLQNDVREPFAVLIEELLSQSLYVSQLIEQHARPVPGTVRHELKTAAVLTELQRLVSYIGQLEEEMVFESELFTIDDYQLRIVEEHLETIKHALTLYLQQENVISWVEREDGLVTLVIMPEMVEEVLKEQVFSKNIPFIFSSATLSVDGSFDYIASSLGIEEYVSFSVDSPFDYAAQMKLFTPRLFTEDVWEAKLEYAVNLLEKTDGSALLLFTNHEELQRFKLAVKSEPRLQKWPFLFEGEQEISRLISLFQADVQTVLCAVSLWEGLDIPGPSLSNVIIWSLPFPPADPVFTAKRHRARNPYAEVDLPYMLLRLRQGIGRLIRTHHDQGVVTILSPELCQQQELQSAIRAILPNGVQMKMEGLDAEMPDLPTVEAKNMIE</sequence>
<comment type="caution">
    <text evidence="6">The sequence shown here is derived from an EMBL/GenBank/DDBJ whole genome shotgun (WGS) entry which is preliminary data.</text>
</comment>
<dbReference type="InterPro" id="IPR045028">
    <property type="entry name" value="DinG/Rad3-like"/>
</dbReference>
<evidence type="ECO:0000313" key="6">
    <source>
        <dbReference type="EMBL" id="MCM3713939.1"/>
    </source>
</evidence>
<dbReference type="GO" id="GO:0003678">
    <property type="term" value="F:DNA helicase activity"/>
    <property type="evidence" value="ECO:0007669"/>
    <property type="project" value="TreeGrafter"/>
</dbReference>
<dbReference type="SUPFAM" id="SSF52540">
    <property type="entry name" value="P-loop containing nucleoside triphosphate hydrolases"/>
    <property type="match status" value="1"/>
</dbReference>
<keyword evidence="2" id="KW-0378">Hydrolase</keyword>
<keyword evidence="1" id="KW-0547">Nucleotide-binding</keyword>
<organism evidence="6 7">
    <name type="scientific">Halalkalibacter oceani</name>
    <dbReference type="NCBI Taxonomy" id="1653776"/>
    <lineage>
        <taxon>Bacteria</taxon>
        <taxon>Bacillati</taxon>
        <taxon>Bacillota</taxon>
        <taxon>Bacilli</taxon>
        <taxon>Bacillales</taxon>
        <taxon>Bacillaceae</taxon>
        <taxon>Halalkalibacter</taxon>
    </lineage>
</organism>
<proteinExistence type="inferred from homology"/>
<protein>
    <submittedName>
        <fullName evidence="6">ATP-dependent DNA helicase</fullName>
    </submittedName>
</protein>
<dbReference type="GO" id="GO:0006139">
    <property type="term" value="P:nucleobase-containing compound metabolic process"/>
    <property type="evidence" value="ECO:0007669"/>
    <property type="project" value="InterPro"/>
</dbReference>
<dbReference type="PANTHER" id="PTHR11472:SF57">
    <property type="entry name" value="ATP-DEPENDENT HELICASE YPVA-RELATED"/>
    <property type="match status" value="1"/>
</dbReference>
<dbReference type="Gene3D" id="3.40.50.300">
    <property type="entry name" value="P-loop containing nucleotide triphosphate hydrolases"/>
    <property type="match status" value="2"/>
</dbReference>
<dbReference type="InterPro" id="IPR006555">
    <property type="entry name" value="ATP-dep_Helicase_C"/>
</dbReference>
<keyword evidence="6" id="KW-0347">Helicase</keyword>